<dbReference type="Proteomes" id="UP001560019">
    <property type="component" value="Unassembled WGS sequence"/>
</dbReference>
<comment type="caution">
    <text evidence="1">The sequence shown here is derived from an EMBL/GenBank/DDBJ whole genome shotgun (WGS) entry which is preliminary data.</text>
</comment>
<reference evidence="1 2" key="1">
    <citation type="submission" date="2024-06" db="EMBL/GenBank/DDBJ databases">
        <title>Genome of Rhodovulum iodosum, a marine photoferrotroph.</title>
        <authorList>
            <person name="Bianchini G."/>
            <person name="Nikeleit V."/>
            <person name="Kappler A."/>
            <person name="Bryce C."/>
            <person name="Sanchez-Baracaldo P."/>
        </authorList>
    </citation>
    <scope>NUCLEOTIDE SEQUENCE [LARGE SCALE GENOMIC DNA]</scope>
    <source>
        <strain evidence="1 2">UT/N1</strain>
    </source>
</reference>
<accession>A0ABV3XPC1</accession>
<evidence type="ECO:0000313" key="1">
    <source>
        <dbReference type="EMBL" id="MEX5727170.1"/>
    </source>
</evidence>
<organism evidence="1 2">
    <name type="scientific">Rhodovulum iodosum</name>
    <dbReference type="NCBI Taxonomy" id="68291"/>
    <lineage>
        <taxon>Bacteria</taxon>
        <taxon>Pseudomonadati</taxon>
        <taxon>Pseudomonadota</taxon>
        <taxon>Alphaproteobacteria</taxon>
        <taxon>Rhodobacterales</taxon>
        <taxon>Paracoccaceae</taxon>
        <taxon>Rhodovulum</taxon>
    </lineage>
</organism>
<dbReference type="EMBL" id="JBEHHI010000001">
    <property type="protein sequence ID" value="MEX5727170.1"/>
    <property type="molecule type" value="Genomic_DNA"/>
</dbReference>
<proteinExistence type="predicted"/>
<sequence>MREIPLETEGASAVFYPAAPGFPGRRAGAVGQFRCAGAEAGARLLREAAAMARAEGLDDLLGPMDGTTWAPYRLVSWSDGSPPFLMEPCSGPHDLAAFTGAGFAPVMRYLSARVGAAEAAARAVGREIAGLEVAAWDGAAPERLFGEIHELSCRAFARNAFYTPITREAFLGLYLPLVPMIDRRLVFLAREGTTGALTGFLFGIPDYQQGPQPDRAILKTYASLRFGAGHLLAKAFHQAAAEAGFAQVIHALMAETNLSRDRSAGYGAVPFRRYALMGRALDG</sequence>
<keyword evidence="2" id="KW-1185">Reference proteome</keyword>
<evidence type="ECO:0008006" key="3">
    <source>
        <dbReference type="Google" id="ProtNLM"/>
    </source>
</evidence>
<evidence type="ECO:0000313" key="2">
    <source>
        <dbReference type="Proteomes" id="UP001560019"/>
    </source>
</evidence>
<gene>
    <name evidence="1" type="ORF">Ga0609869_000523</name>
</gene>
<protein>
    <recommendedName>
        <fullName evidence="3">GNAT family N-acetyltransferase</fullName>
    </recommendedName>
</protein>
<dbReference type="RefSeq" id="WP_125408054.1">
    <property type="nucleotide sequence ID" value="NZ_JBEHHI010000001.1"/>
</dbReference>
<name>A0ABV3XPC1_9RHOB</name>